<evidence type="ECO:0000256" key="3">
    <source>
        <dbReference type="ARBA" id="ARBA00022603"/>
    </source>
</evidence>
<dbReference type="InterPro" id="IPR029063">
    <property type="entry name" value="SAM-dependent_MTases_sf"/>
</dbReference>
<evidence type="ECO:0000256" key="1">
    <source>
        <dbReference type="ARBA" id="ARBA00022490"/>
    </source>
</evidence>
<comment type="caution">
    <text evidence="7">The sequence shown here is derived from an EMBL/GenBank/DDBJ whole genome shotgun (WGS) entry which is preliminary data.</text>
</comment>
<protein>
    <recommendedName>
        <fullName evidence="6">Ribosomal RNA small subunit methyltransferase G</fullName>
        <ecNumber evidence="6">2.1.1.-</ecNumber>
    </recommendedName>
    <alternativeName>
        <fullName evidence="6">16S rRNA 7-methylguanosine methyltransferase</fullName>
        <shortName evidence="6">16S rRNA m7G methyltransferase</shortName>
    </alternativeName>
</protein>
<gene>
    <name evidence="6" type="primary">rsmG</name>
    <name evidence="7" type="ORF">CQY22_016270</name>
</gene>
<dbReference type="AlphaFoldDB" id="A0A2G5P653"/>
<comment type="caution">
    <text evidence="6">Lacks conserved residue(s) required for the propagation of feature annotation.</text>
</comment>
<feature type="binding site" evidence="6">
    <location>
        <position position="75"/>
    </location>
    <ligand>
        <name>S-adenosyl-L-methionine</name>
        <dbReference type="ChEBI" id="CHEBI:59789"/>
    </ligand>
</feature>
<dbReference type="PIRSF" id="PIRSF003078">
    <property type="entry name" value="GidB"/>
    <property type="match status" value="1"/>
</dbReference>
<evidence type="ECO:0000256" key="5">
    <source>
        <dbReference type="ARBA" id="ARBA00022691"/>
    </source>
</evidence>
<dbReference type="HAMAP" id="MF_00074">
    <property type="entry name" value="16SrRNA_methyltr_G"/>
    <property type="match status" value="1"/>
</dbReference>
<accession>A0A2G5P653</accession>
<sequence>MEAFHVKHDQTDAAGELFGERLPLAQRYAERLATDGVERGLIGPREADRLWDRHILNSAAIAELFEPDERVADVGSGAGLPGIPLAIARPDIAVVLIEPLARRTVFLEEVVAELGLNATVLRARAQEAVELADPFDAATSRAVASLDKLSGWCIPLLRGGGRMLAIKGERAVQEVDEHRSAMAAVGALDPTVIQCGTQYLDPPTTVVVARRGARKTAPNKRSRGTRRHR</sequence>
<dbReference type="GO" id="GO:0005829">
    <property type="term" value="C:cytosol"/>
    <property type="evidence" value="ECO:0007669"/>
    <property type="project" value="TreeGrafter"/>
</dbReference>
<dbReference type="OrthoDB" id="9808773at2"/>
<feature type="binding site" evidence="6">
    <location>
        <position position="80"/>
    </location>
    <ligand>
        <name>S-adenosyl-L-methionine</name>
        <dbReference type="ChEBI" id="CHEBI:59789"/>
    </ligand>
</feature>
<dbReference type="PANTHER" id="PTHR31760">
    <property type="entry name" value="S-ADENOSYL-L-METHIONINE-DEPENDENT METHYLTRANSFERASES SUPERFAMILY PROTEIN"/>
    <property type="match status" value="1"/>
</dbReference>
<dbReference type="PANTHER" id="PTHR31760:SF0">
    <property type="entry name" value="S-ADENOSYL-L-METHIONINE-DEPENDENT METHYLTRANSFERASES SUPERFAMILY PROTEIN"/>
    <property type="match status" value="1"/>
</dbReference>
<feature type="binding site" evidence="6">
    <location>
        <position position="141"/>
    </location>
    <ligand>
        <name>S-adenosyl-L-methionine</name>
        <dbReference type="ChEBI" id="CHEBI:59789"/>
    </ligand>
</feature>
<organism evidence="7 8">
    <name type="scientific">Mycolicibacterium brumae</name>
    <dbReference type="NCBI Taxonomy" id="85968"/>
    <lineage>
        <taxon>Bacteria</taxon>
        <taxon>Bacillati</taxon>
        <taxon>Actinomycetota</taxon>
        <taxon>Actinomycetes</taxon>
        <taxon>Mycobacteriales</taxon>
        <taxon>Mycobacteriaceae</taxon>
        <taxon>Mycolicibacterium</taxon>
    </lineage>
</organism>
<feature type="binding site" evidence="6">
    <location>
        <begin position="125"/>
        <end position="126"/>
    </location>
    <ligand>
        <name>S-adenosyl-L-methionine</name>
        <dbReference type="ChEBI" id="CHEBI:59789"/>
    </ligand>
</feature>
<dbReference type="EC" id="2.1.1.-" evidence="6"/>
<dbReference type="InterPro" id="IPR003682">
    <property type="entry name" value="rRNA_ssu_MeTfrase_G"/>
</dbReference>
<keyword evidence="8" id="KW-1185">Reference proteome</keyword>
<evidence type="ECO:0000256" key="4">
    <source>
        <dbReference type="ARBA" id="ARBA00022679"/>
    </source>
</evidence>
<dbReference type="Proteomes" id="UP000230551">
    <property type="component" value="Unassembled WGS sequence"/>
</dbReference>
<dbReference type="Pfam" id="PF02527">
    <property type="entry name" value="GidB"/>
    <property type="match status" value="1"/>
</dbReference>
<keyword evidence="2 6" id="KW-0698">rRNA processing</keyword>
<evidence type="ECO:0000313" key="7">
    <source>
        <dbReference type="EMBL" id="PIB73590.1"/>
    </source>
</evidence>
<keyword evidence="4 6" id="KW-0808">Transferase</keyword>
<keyword evidence="1 6" id="KW-0963">Cytoplasm</keyword>
<dbReference type="GO" id="GO:0070043">
    <property type="term" value="F:rRNA (guanine-N7-)-methyltransferase activity"/>
    <property type="evidence" value="ECO:0007669"/>
    <property type="project" value="UniProtKB-UniRule"/>
</dbReference>
<comment type="similarity">
    <text evidence="6">Belongs to the methyltransferase superfamily. RNA methyltransferase RsmG family.</text>
</comment>
<evidence type="ECO:0000256" key="6">
    <source>
        <dbReference type="HAMAP-Rule" id="MF_00074"/>
    </source>
</evidence>
<proteinExistence type="inferred from homology"/>
<dbReference type="STRING" id="85968.GCA_900073015_00822"/>
<reference evidence="7 8" key="1">
    <citation type="journal article" date="2017" name="Infect. Genet. Evol.">
        <title>The new phylogeny of the genus Mycobacterium: The old and the news.</title>
        <authorList>
            <person name="Tortoli E."/>
            <person name="Fedrizzi T."/>
            <person name="Meehan C.J."/>
            <person name="Trovato A."/>
            <person name="Grottola A."/>
            <person name="Giacobazzi E."/>
            <person name="Serpini G.F."/>
            <person name="Tagliazucchi S."/>
            <person name="Fabio A."/>
            <person name="Bettua C."/>
            <person name="Bertorelli R."/>
            <person name="Frascaro F."/>
            <person name="De Sanctis V."/>
            <person name="Pecorari M."/>
            <person name="Jousson O."/>
            <person name="Segata N."/>
            <person name="Cirillo D.M."/>
        </authorList>
    </citation>
    <scope>NUCLEOTIDE SEQUENCE [LARGE SCALE GENOMIC DNA]</scope>
    <source>
        <strain evidence="7 8">CIP1034565</strain>
    </source>
</reference>
<keyword evidence="5 6" id="KW-0949">S-adenosyl-L-methionine</keyword>
<evidence type="ECO:0000313" key="8">
    <source>
        <dbReference type="Proteomes" id="UP000230551"/>
    </source>
</evidence>
<name>A0A2G5P653_9MYCO</name>
<dbReference type="CDD" id="cd02440">
    <property type="entry name" value="AdoMet_MTases"/>
    <property type="match status" value="1"/>
</dbReference>
<comment type="subcellular location">
    <subcellularLocation>
        <location evidence="6">Cytoplasm</location>
    </subcellularLocation>
</comment>
<dbReference type="SUPFAM" id="SSF53335">
    <property type="entry name" value="S-adenosyl-L-methionine-dependent methyltransferases"/>
    <property type="match status" value="1"/>
</dbReference>
<dbReference type="Gene3D" id="3.40.50.150">
    <property type="entry name" value="Vaccinia Virus protein VP39"/>
    <property type="match status" value="1"/>
</dbReference>
<dbReference type="EMBL" id="PDCN02000027">
    <property type="protein sequence ID" value="PIB73590.1"/>
    <property type="molecule type" value="Genomic_DNA"/>
</dbReference>
<evidence type="ECO:0000256" key="2">
    <source>
        <dbReference type="ARBA" id="ARBA00022552"/>
    </source>
</evidence>
<dbReference type="NCBIfam" id="TIGR00138">
    <property type="entry name" value="rsmG_gidB"/>
    <property type="match status" value="1"/>
</dbReference>
<comment type="function">
    <text evidence="6">Specifically methylates the N7 position of a guanine in 16S rRNA.</text>
</comment>
<keyword evidence="3 6" id="KW-0489">Methyltransferase</keyword>